<comment type="caution">
    <text evidence="1">The sequence shown here is derived from an EMBL/GenBank/DDBJ whole genome shotgun (WGS) entry which is preliminary data.</text>
</comment>
<organism evidence="1 2">
    <name type="scientific">Periconia digitata</name>
    <dbReference type="NCBI Taxonomy" id="1303443"/>
    <lineage>
        <taxon>Eukaryota</taxon>
        <taxon>Fungi</taxon>
        <taxon>Dikarya</taxon>
        <taxon>Ascomycota</taxon>
        <taxon>Pezizomycotina</taxon>
        <taxon>Dothideomycetes</taxon>
        <taxon>Pleosporomycetidae</taxon>
        <taxon>Pleosporales</taxon>
        <taxon>Massarineae</taxon>
        <taxon>Periconiaceae</taxon>
        <taxon>Periconia</taxon>
    </lineage>
</organism>
<proteinExistence type="predicted"/>
<dbReference type="Proteomes" id="UP001152607">
    <property type="component" value="Unassembled WGS sequence"/>
</dbReference>
<evidence type="ECO:0000313" key="1">
    <source>
        <dbReference type="EMBL" id="CAI6290230.1"/>
    </source>
</evidence>
<gene>
    <name evidence="1" type="ORF">PDIGIT_LOCUS2427</name>
</gene>
<dbReference type="OrthoDB" id="10499907at2759"/>
<evidence type="ECO:0000313" key="2">
    <source>
        <dbReference type="Proteomes" id="UP001152607"/>
    </source>
</evidence>
<dbReference type="AlphaFoldDB" id="A0A9W4XLF5"/>
<dbReference type="EMBL" id="CAOQHR010000002">
    <property type="protein sequence ID" value="CAI6290230.1"/>
    <property type="molecule type" value="Genomic_DNA"/>
</dbReference>
<protein>
    <submittedName>
        <fullName evidence="1">Uncharacterized protein</fullName>
    </submittedName>
</protein>
<sequence length="121" mass="14023">MSLQNIPLPEWVNRPFGIPPPWWELAFKVPAYQVWAQEGGVAEFARAHGLEPNFTDDVTGIPFEKYVLFRHTVYKIPEVKDLVDMIQEEYEDNRPDINLLLMEDSLYEDSNGEGTPVKDKE</sequence>
<keyword evidence="2" id="KW-1185">Reference proteome</keyword>
<name>A0A9W4XLF5_9PLEO</name>
<accession>A0A9W4XLF5</accession>
<reference evidence="1" key="1">
    <citation type="submission" date="2023-01" db="EMBL/GenBank/DDBJ databases">
        <authorList>
            <person name="Van Ghelder C."/>
            <person name="Rancurel C."/>
        </authorList>
    </citation>
    <scope>NUCLEOTIDE SEQUENCE</scope>
    <source>
        <strain evidence="1">CNCM I-4278</strain>
    </source>
</reference>